<protein>
    <submittedName>
        <fullName evidence="2">Uncharacterized protein</fullName>
    </submittedName>
</protein>
<feature type="compositionally biased region" description="Basic and acidic residues" evidence="1">
    <location>
        <begin position="449"/>
        <end position="459"/>
    </location>
</feature>
<sequence>CTCDLIGDFAAGVAALFVDSDTYTVHTLFHASNNRDIRNLTTSEGILANPCFDMILAFGEDGYPELASYLLKSRGTRGAETDSVQYEGVEGERDEVDWYSDPSARVLRKAVGFFRVIRNTTFHGGANSTDAPRTPGELSGGNLRKFQTVFKLQNTFGELLQTLHHDCDPSDALKDRILASWDALESLKVTFEESRVARRIASDFLHIERDEDALSMSRSVLKTLLATLEGPSPDPMLARLVLTSVAAQVPSSQRCATMEETLRNLTEDNFEETLESILNLIEASPGLRFEFYISILNLGGHCTLEQVNTGYASLLGDAGHDALLAMTSMPELGDRVMEEFDKCCHRRRAYFKSILQKKGTPRAIGYAAFLSALEGRSPVVSRVNTPTLVTKETPVSIPVSPVPSQHAMPTLTRVNPPCVSESEAVTPVEFTPPHQLPTPPSPPKHLPTGKREREREKPSPPEYASPTWDSVVPSPPSDPLSPPPPPEDISSPGSLFEYPSPKTPPQQLPSATVQPIYHSPASVQSYTAAPYTERDRVLDVLVSAVRACAERQVVEVSERGERFCLLADVGQYLKDKSIQRPLGRVFAQYGDTFIIINMGTPTCRIAIRKE</sequence>
<proteinExistence type="predicted"/>
<feature type="compositionally biased region" description="Pro residues" evidence="1">
    <location>
        <begin position="434"/>
        <end position="445"/>
    </location>
</feature>
<name>A0A9K3CZ36_9EUKA</name>
<keyword evidence="3" id="KW-1185">Reference proteome</keyword>
<evidence type="ECO:0000313" key="3">
    <source>
        <dbReference type="Proteomes" id="UP000265618"/>
    </source>
</evidence>
<reference evidence="2 3" key="1">
    <citation type="journal article" date="2018" name="PLoS ONE">
        <title>The draft genome of Kipferlia bialata reveals reductive genome evolution in fornicate parasites.</title>
        <authorList>
            <person name="Tanifuji G."/>
            <person name="Takabayashi S."/>
            <person name="Kume K."/>
            <person name="Takagi M."/>
            <person name="Nakayama T."/>
            <person name="Kamikawa R."/>
            <person name="Inagaki Y."/>
            <person name="Hashimoto T."/>
        </authorList>
    </citation>
    <scope>NUCLEOTIDE SEQUENCE [LARGE SCALE GENOMIC DNA]</scope>
    <source>
        <strain evidence="2">NY0173</strain>
    </source>
</reference>
<dbReference type="AlphaFoldDB" id="A0A9K3CZ36"/>
<evidence type="ECO:0000313" key="2">
    <source>
        <dbReference type="EMBL" id="GIQ84938.1"/>
    </source>
</evidence>
<dbReference type="EMBL" id="BDIP01001688">
    <property type="protein sequence ID" value="GIQ84938.1"/>
    <property type="molecule type" value="Genomic_DNA"/>
</dbReference>
<organism evidence="2 3">
    <name type="scientific">Kipferlia bialata</name>
    <dbReference type="NCBI Taxonomy" id="797122"/>
    <lineage>
        <taxon>Eukaryota</taxon>
        <taxon>Metamonada</taxon>
        <taxon>Carpediemonas-like organisms</taxon>
        <taxon>Kipferlia</taxon>
    </lineage>
</organism>
<comment type="caution">
    <text evidence="2">The sequence shown here is derived from an EMBL/GenBank/DDBJ whole genome shotgun (WGS) entry which is preliminary data.</text>
</comment>
<feature type="non-terminal residue" evidence="2">
    <location>
        <position position="610"/>
    </location>
</feature>
<dbReference type="Proteomes" id="UP000265618">
    <property type="component" value="Unassembled WGS sequence"/>
</dbReference>
<accession>A0A9K3CZ36</accession>
<feature type="region of interest" description="Disordered" evidence="1">
    <location>
        <begin position="400"/>
        <end position="512"/>
    </location>
</feature>
<gene>
    <name evidence="2" type="ORF">KIPB_006524</name>
</gene>
<feature type="compositionally biased region" description="Pro residues" evidence="1">
    <location>
        <begin position="473"/>
        <end position="487"/>
    </location>
</feature>
<evidence type="ECO:0000256" key="1">
    <source>
        <dbReference type="SAM" id="MobiDB-lite"/>
    </source>
</evidence>